<name>A0A060SWN6_PYCCI</name>
<organism evidence="2 3">
    <name type="scientific">Pycnoporus cinnabarinus</name>
    <name type="common">Cinnabar-red polypore</name>
    <name type="synonym">Trametes cinnabarina</name>
    <dbReference type="NCBI Taxonomy" id="5643"/>
    <lineage>
        <taxon>Eukaryota</taxon>
        <taxon>Fungi</taxon>
        <taxon>Dikarya</taxon>
        <taxon>Basidiomycota</taxon>
        <taxon>Agaricomycotina</taxon>
        <taxon>Agaricomycetes</taxon>
        <taxon>Polyporales</taxon>
        <taxon>Polyporaceae</taxon>
        <taxon>Trametes</taxon>
    </lineage>
</organism>
<dbReference type="AlphaFoldDB" id="A0A060SWN6"/>
<dbReference type="HOGENOM" id="CLU_1396997_0_0_1"/>
<proteinExistence type="predicted"/>
<accession>A0A060SWN6</accession>
<gene>
    <name evidence="2" type="ORF">BN946_scf184594.g15</name>
</gene>
<feature type="region of interest" description="Disordered" evidence="1">
    <location>
        <begin position="151"/>
        <end position="195"/>
    </location>
</feature>
<evidence type="ECO:0000256" key="1">
    <source>
        <dbReference type="SAM" id="MobiDB-lite"/>
    </source>
</evidence>
<evidence type="ECO:0000313" key="2">
    <source>
        <dbReference type="EMBL" id="CDO76908.1"/>
    </source>
</evidence>
<dbReference type="EMBL" id="CCBP010000425">
    <property type="protein sequence ID" value="CDO76908.1"/>
    <property type="molecule type" value="Genomic_DNA"/>
</dbReference>
<feature type="compositionally biased region" description="Basic and acidic residues" evidence="1">
    <location>
        <begin position="179"/>
        <end position="189"/>
    </location>
</feature>
<reference evidence="2" key="1">
    <citation type="submission" date="2014-01" db="EMBL/GenBank/DDBJ databases">
        <title>The genome of the white-rot fungus Pycnoporus cinnabarinus: a basidiomycete model with a versatile arsenal for lignocellulosic biomass breakdown.</title>
        <authorList>
            <person name="Levasseur A."/>
            <person name="Lomascolo A."/>
            <person name="Ruiz-Duenas F.J."/>
            <person name="Uzan E."/>
            <person name="Piumi F."/>
            <person name="Kues U."/>
            <person name="Ram A.F.J."/>
            <person name="Murat C."/>
            <person name="Haon M."/>
            <person name="Benoit I."/>
            <person name="Arfi Y."/>
            <person name="Chevret D."/>
            <person name="Drula E."/>
            <person name="Kwon M.J."/>
            <person name="Gouret P."/>
            <person name="Lesage-Meessen L."/>
            <person name="Lombard V."/>
            <person name="Mariette J."/>
            <person name="Noirot C."/>
            <person name="Park J."/>
            <person name="Patyshakuliyeva A."/>
            <person name="Wieneger R.A.B."/>
            <person name="Wosten H.A.B."/>
            <person name="Martin F."/>
            <person name="Coutinho P.M."/>
            <person name="de Vries R."/>
            <person name="Martinez A.T."/>
            <person name="Klopp C."/>
            <person name="Pontarotti P."/>
            <person name="Henrissat B."/>
            <person name="Record E."/>
        </authorList>
    </citation>
    <scope>NUCLEOTIDE SEQUENCE [LARGE SCALE GENOMIC DNA]</scope>
    <source>
        <strain evidence="2">BRFM137</strain>
    </source>
</reference>
<feature type="compositionally biased region" description="Acidic residues" evidence="1">
    <location>
        <begin position="158"/>
        <end position="167"/>
    </location>
</feature>
<evidence type="ECO:0000313" key="3">
    <source>
        <dbReference type="Proteomes" id="UP000029665"/>
    </source>
</evidence>
<comment type="caution">
    <text evidence="2">The sequence shown here is derived from an EMBL/GenBank/DDBJ whole genome shotgun (WGS) entry which is preliminary data.</text>
</comment>
<dbReference type="OrthoDB" id="2754963at2759"/>
<feature type="region of interest" description="Disordered" evidence="1">
    <location>
        <begin position="1"/>
        <end position="47"/>
    </location>
</feature>
<sequence length="195" mass="21259">MEKAKGTEKSVERSLEKEKGKGKGKATAQTRSPESRAPGAELEVSPGEGPAMLALAREGCAWSMDPKNLSDWELLEHLLVEGQRTRQALHKVWRYLNEEVEVCKHMFTSDLRNIRTKVQSSVRTELSKMEVVVREVVRDKVAKALAAFFGSEGSGSGAEEDEAEMEKEGEGSGTGIGAGEREKEGKKEGTVAAPE</sequence>
<dbReference type="Proteomes" id="UP000029665">
    <property type="component" value="Unassembled WGS sequence"/>
</dbReference>
<feature type="compositionally biased region" description="Basic and acidic residues" evidence="1">
    <location>
        <begin position="1"/>
        <end position="21"/>
    </location>
</feature>
<keyword evidence="3" id="KW-1185">Reference proteome</keyword>
<protein>
    <submittedName>
        <fullName evidence="2">Uncharacterized protein</fullName>
    </submittedName>
</protein>